<feature type="signal peptide" evidence="4">
    <location>
        <begin position="1"/>
        <end position="27"/>
    </location>
</feature>
<dbReference type="InterPro" id="IPR006501">
    <property type="entry name" value="Pectinesterase_inhib_dom"/>
</dbReference>
<dbReference type="Gramene" id="ERN03327">
    <property type="protein sequence ID" value="ERN03327"/>
    <property type="gene ID" value="AMTR_s00003p00239900"/>
</dbReference>
<dbReference type="PANTHER" id="PTHR35357">
    <property type="entry name" value="OS02G0537100 PROTEIN"/>
    <property type="match status" value="1"/>
</dbReference>
<dbReference type="Pfam" id="PF04043">
    <property type="entry name" value="PMEI"/>
    <property type="match status" value="1"/>
</dbReference>
<dbReference type="GO" id="GO:0009827">
    <property type="term" value="P:plant-type cell wall modification"/>
    <property type="evidence" value="ECO:0000318"/>
    <property type="project" value="GO_Central"/>
</dbReference>
<dbReference type="CDD" id="cd14859">
    <property type="entry name" value="PMEI_like"/>
    <property type="match status" value="1"/>
</dbReference>
<dbReference type="Gene3D" id="1.20.140.40">
    <property type="entry name" value="Invertase/pectin methylesterase inhibitor family protein"/>
    <property type="match status" value="1"/>
</dbReference>
<proteinExistence type="inferred from homology"/>
<dbReference type="EMBL" id="KI394358">
    <property type="protein sequence ID" value="ERN03327.1"/>
    <property type="molecule type" value="Genomic_DNA"/>
</dbReference>
<comment type="similarity">
    <text evidence="3">Belongs to the PMEI family.</text>
</comment>
<evidence type="ECO:0000256" key="3">
    <source>
        <dbReference type="ARBA" id="ARBA00038471"/>
    </source>
</evidence>
<dbReference type="SUPFAM" id="SSF101148">
    <property type="entry name" value="Plant invertase/pectin methylesterase inhibitor"/>
    <property type="match status" value="1"/>
</dbReference>
<keyword evidence="1 4" id="KW-0732">Signal</keyword>
<sequence length="179" mass="19867">MTGFYHISLKALLFSLSFTIIIHHGISITNRPYELHIHEHAPHTSLITSSFTLRRTHFGHPARRAESAIRSGLAVALKTSFHISQLKKRMGNDPFYVKGLSICESLYSDAAQRLSASLNGLRKVSYGQAMKSVSMVVGEIDTCEKGFGERAGYSSPLTRRNDGLVRLCNKAIGNLKKIH</sequence>
<dbReference type="Proteomes" id="UP000017836">
    <property type="component" value="Unassembled WGS sequence"/>
</dbReference>
<dbReference type="InterPro" id="IPR035513">
    <property type="entry name" value="Invertase/methylesterase_inhib"/>
</dbReference>
<dbReference type="AlphaFoldDB" id="W1P0G9"/>
<keyword evidence="7" id="KW-1185">Reference proteome</keyword>
<evidence type="ECO:0000313" key="7">
    <source>
        <dbReference type="Proteomes" id="UP000017836"/>
    </source>
</evidence>
<organism evidence="6 7">
    <name type="scientific">Amborella trichopoda</name>
    <dbReference type="NCBI Taxonomy" id="13333"/>
    <lineage>
        <taxon>Eukaryota</taxon>
        <taxon>Viridiplantae</taxon>
        <taxon>Streptophyta</taxon>
        <taxon>Embryophyta</taxon>
        <taxon>Tracheophyta</taxon>
        <taxon>Spermatophyta</taxon>
        <taxon>Magnoliopsida</taxon>
        <taxon>Amborellales</taxon>
        <taxon>Amborellaceae</taxon>
        <taxon>Amborella</taxon>
    </lineage>
</organism>
<dbReference type="GO" id="GO:0009505">
    <property type="term" value="C:plant-type cell wall"/>
    <property type="evidence" value="ECO:0000318"/>
    <property type="project" value="GO_Central"/>
</dbReference>
<reference evidence="7" key="1">
    <citation type="journal article" date="2013" name="Science">
        <title>The Amborella genome and the evolution of flowering plants.</title>
        <authorList>
            <consortium name="Amborella Genome Project"/>
        </authorList>
    </citation>
    <scope>NUCLEOTIDE SEQUENCE [LARGE SCALE GENOMIC DNA]</scope>
</reference>
<dbReference type="PANTHER" id="PTHR35357:SF8">
    <property type="entry name" value="OS01G0111000 PROTEIN"/>
    <property type="match status" value="1"/>
</dbReference>
<dbReference type="HOGENOM" id="CLU_1505449_0_0_1"/>
<name>W1P0G9_AMBTC</name>
<feature type="chain" id="PRO_5004807993" description="Pectinesterase inhibitor domain-containing protein" evidence="4">
    <location>
        <begin position="28"/>
        <end position="179"/>
    </location>
</feature>
<dbReference type="OrthoDB" id="1915198at2759"/>
<evidence type="ECO:0000256" key="1">
    <source>
        <dbReference type="ARBA" id="ARBA00022729"/>
    </source>
</evidence>
<evidence type="ECO:0000313" key="6">
    <source>
        <dbReference type="EMBL" id="ERN03327.1"/>
    </source>
</evidence>
<protein>
    <recommendedName>
        <fullName evidence="5">Pectinesterase inhibitor domain-containing protein</fullName>
    </recommendedName>
</protein>
<keyword evidence="2" id="KW-1015">Disulfide bond</keyword>
<dbReference type="NCBIfam" id="TIGR01614">
    <property type="entry name" value="PME_inhib"/>
    <property type="match status" value="1"/>
</dbReference>
<accession>W1P0G9</accession>
<evidence type="ECO:0000259" key="5">
    <source>
        <dbReference type="SMART" id="SM00856"/>
    </source>
</evidence>
<evidence type="ECO:0000256" key="4">
    <source>
        <dbReference type="SAM" id="SignalP"/>
    </source>
</evidence>
<gene>
    <name evidence="6" type="ORF">AMTR_s00003p00239900</name>
</gene>
<feature type="domain" description="Pectinesterase inhibitor" evidence="5">
    <location>
        <begin position="42"/>
        <end position="174"/>
    </location>
</feature>
<dbReference type="SMART" id="SM00856">
    <property type="entry name" value="PMEI"/>
    <property type="match status" value="1"/>
</dbReference>
<evidence type="ECO:0000256" key="2">
    <source>
        <dbReference type="ARBA" id="ARBA00023157"/>
    </source>
</evidence>
<dbReference type="GO" id="GO:0004857">
    <property type="term" value="F:enzyme inhibitor activity"/>
    <property type="evidence" value="ECO:0000318"/>
    <property type="project" value="GO_Central"/>
</dbReference>